<name>A0ABR4P3C6_9HELO</name>
<comment type="caution">
    <text evidence="1">The sequence shown here is derived from an EMBL/GenBank/DDBJ whole genome shotgun (WGS) entry which is preliminary data.</text>
</comment>
<evidence type="ECO:0000313" key="2">
    <source>
        <dbReference type="Proteomes" id="UP001629113"/>
    </source>
</evidence>
<proteinExistence type="predicted"/>
<organism evidence="1 2">
    <name type="scientific">Phlyctema vagabunda</name>
    <dbReference type="NCBI Taxonomy" id="108571"/>
    <lineage>
        <taxon>Eukaryota</taxon>
        <taxon>Fungi</taxon>
        <taxon>Dikarya</taxon>
        <taxon>Ascomycota</taxon>
        <taxon>Pezizomycotina</taxon>
        <taxon>Leotiomycetes</taxon>
        <taxon>Helotiales</taxon>
        <taxon>Dermateaceae</taxon>
        <taxon>Phlyctema</taxon>
    </lineage>
</organism>
<evidence type="ECO:0000313" key="1">
    <source>
        <dbReference type="EMBL" id="KAL3417813.1"/>
    </source>
</evidence>
<protein>
    <submittedName>
        <fullName evidence="1">Uncharacterized protein</fullName>
    </submittedName>
</protein>
<accession>A0ABR4P3C6</accession>
<keyword evidence="2" id="KW-1185">Reference proteome</keyword>
<reference evidence="1 2" key="1">
    <citation type="submission" date="2024-06" db="EMBL/GenBank/DDBJ databases">
        <title>Complete genome of Phlyctema vagabunda strain 19-DSS-EL-015.</title>
        <authorList>
            <person name="Fiorenzani C."/>
        </authorList>
    </citation>
    <scope>NUCLEOTIDE SEQUENCE [LARGE SCALE GENOMIC DNA]</scope>
    <source>
        <strain evidence="1 2">19-DSS-EL-015</strain>
    </source>
</reference>
<gene>
    <name evidence="1" type="ORF">PVAG01_10823</name>
</gene>
<dbReference type="Proteomes" id="UP001629113">
    <property type="component" value="Unassembled WGS sequence"/>
</dbReference>
<sequence>MFAFIISTELFSSTNFTSLSYQPSSSVFDQSRHLLSQKFASYSPSFRMSTLVNCTVTDGHICMGFAKEDCMFFH</sequence>
<dbReference type="EMBL" id="JBFCZG010000010">
    <property type="protein sequence ID" value="KAL3417813.1"/>
    <property type="molecule type" value="Genomic_DNA"/>
</dbReference>